<dbReference type="RefSeq" id="XP_017782430.1">
    <property type="nucleotide sequence ID" value="XM_017926941.1"/>
</dbReference>
<dbReference type="GeneID" id="108566858"/>
<feature type="domain" description="BAG" evidence="2">
    <location>
        <begin position="954"/>
        <end position="1031"/>
    </location>
</feature>
<dbReference type="Proteomes" id="UP000695000">
    <property type="component" value="Unplaced"/>
</dbReference>
<accession>A0ABM1N6I0</accession>
<dbReference type="SUPFAM" id="SSF63491">
    <property type="entry name" value="BAG domain"/>
    <property type="match status" value="3"/>
</dbReference>
<evidence type="ECO:0000259" key="2">
    <source>
        <dbReference type="PROSITE" id="PS51035"/>
    </source>
</evidence>
<dbReference type="InterPro" id="IPR036533">
    <property type="entry name" value="BAG_dom_sf"/>
</dbReference>
<proteinExistence type="predicted"/>
<keyword evidence="1" id="KW-0175">Coiled coil</keyword>
<evidence type="ECO:0000313" key="4">
    <source>
        <dbReference type="RefSeq" id="XP_017782430.1"/>
    </source>
</evidence>
<protein>
    <submittedName>
        <fullName evidence="4">Extracellular matrix-binding protein ebh-like</fullName>
    </submittedName>
</protein>
<feature type="coiled-coil region" evidence="1">
    <location>
        <begin position="312"/>
        <end position="339"/>
    </location>
</feature>
<keyword evidence="3" id="KW-1185">Reference proteome</keyword>
<evidence type="ECO:0000256" key="1">
    <source>
        <dbReference type="SAM" id="Coils"/>
    </source>
</evidence>
<name>A0ABM1N6I0_NICVS</name>
<dbReference type="SMART" id="SM00264">
    <property type="entry name" value="BAG"/>
    <property type="match status" value="1"/>
</dbReference>
<dbReference type="PROSITE" id="PS51035">
    <property type="entry name" value="BAG"/>
    <property type="match status" value="1"/>
</dbReference>
<gene>
    <name evidence="4" type="primary">LOC108566858</name>
</gene>
<reference evidence="4" key="1">
    <citation type="submission" date="2025-08" db="UniProtKB">
        <authorList>
            <consortium name="RefSeq"/>
        </authorList>
    </citation>
    <scope>IDENTIFICATION</scope>
    <source>
        <tissue evidence="4">Whole Larva</tissue>
    </source>
</reference>
<organism evidence="3 4">
    <name type="scientific">Nicrophorus vespilloides</name>
    <name type="common">Boreal carrion beetle</name>
    <dbReference type="NCBI Taxonomy" id="110193"/>
    <lineage>
        <taxon>Eukaryota</taxon>
        <taxon>Metazoa</taxon>
        <taxon>Ecdysozoa</taxon>
        <taxon>Arthropoda</taxon>
        <taxon>Hexapoda</taxon>
        <taxon>Insecta</taxon>
        <taxon>Pterygota</taxon>
        <taxon>Neoptera</taxon>
        <taxon>Endopterygota</taxon>
        <taxon>Coleoptera</taxon>
        <taxon>Polyphaga</taxon>
        <taxon>Staphyliniformia</taxon>
        <taxon>Silphidae</taxon>
        <taxon>Nicrophorinae</taxon>
        <taxon>Nicrophorus</taxon>
    </lineage>
</organism>
<dbReference type="InterPro" id="IPR003103">
    <property type="entry name" value="BAG_domain"/>
</dbReference>
<evidence type="ECO:0000313" key="3">
    <source>
        <dbReference type="Proteomes" id="UP000695000"/>
    </source>
</evidence>
<dbReference type="Gene3D" id="1.20.58.120">
    <property type="entry name" value="BAG domain"/>
    <property type="match status" value="4"/>
</dbReference>
<sequence>MGSSSSKASDPFPKKEKLEKLDDVRKSVRALHRELNEDNMRHGNDVYFSLLTKHSKSVQNIRASMKSKKSNPKCKEVLDEINDCIAILETKHNNRESNLDFGTVESNSFISQDLDRFPIVPETEPEEPKFEYRTRLHTMPEIERKINSLDIEIRRTVDLNDFKNYPLLEKKVKMLYDDLELVNPLPHTPLHEKKEKLADKLIKFRKKITVMQRRSMDLNFQLKPFQTDDLMTLIKIEQDLSDLEVRALTFEDTKENRSYHELSDNLRQNFATLSKLTITNDEGKKRISNAQSLVKKIIHELEKKVKENEPILKKEMAQLTAIENDIRSYKEQAEACQGNKDSTFYLTLDQKLKASKEKLDQMKGSSSFSRNTREHLLNEIQSIMNGLHEKITNTKPTSPLVDRLESFNVSWMNIERMIKNEQGVNNKEALNILRNIQISMANALDARRSSRIYSNQVMYQLVKEISDDNKKVDQVDLRKTPSIANSVMRIQLIDRGINELRDKLRNFTGTSDSETYDHFESQLLQYKSDLDAVDITKSGTLHKSKIKAMKDLHEVTQFLQEKAEKNDDDRGKSARVSIRNSRSQSCSAALEKIFTVESSARSFIPRIENYKGTREEAEFEEIQQKLNEFINLLVTLDVGRHENLHTSKMETLQLINKLQTNLCEVADKNDMMRTEELRRIKELLKRVHAVKKKIDCFTGTYKNIQYVQMEDELKYCKVKLDETQSTFKKVLDAKEKGSESIDRLLNILEERSIKADPPANSQQLIEKARNKLLEVKAQMENFNGKHKDEEYYRIINRLHACNDEVNAITMDRRQSINASKLQYLQYIQDLLKYFEEKVQSKEYVEITENLVEVENQSKVNKAILELEQIEHSVTNLKEDVDNFIGSKNDNNYNTLDLEINTLMTRVDKLNSMKHKNISLKRKKLLKSLNDVSNNLKDKSSKEFEPANVTIQGRILDSIDQICKELDSLDKEIDNFYGSKNDAIHTRLDEMLIKLFLKLDNIENAGDQQIKTAKQKAMKQIQKSMSTLDQRVKNLMGTEV</sequence>
<dbReference type="Pfam" id="PF02179">
    <property type="entry name" value="BAG"/>
    <property type="match status" value="1"/>
</dbReference>